<dbReference type="BioCyc" id="RCHA213810:RUM_RS01655-MONOMER"/>
<dbReference type="Gene3D" id="1.20.1060.10">
    <property type="entry name" value="Taq DNA Polymerase, Chain T, domain 4"/>
    <property type="match status" value="1"/>
</dbReference>
<keyword evidence="13" id="KW-0540">Nuclease</keyword>
<dbReference type="PANTHER" id="PTHR10133:SF27">
    <property type="entry name" value="DNA POLYMERASE NU"/>
    <property type="match status" value="1"/>
</dbReference>
<dbReference type="SUPFAM" id="SSF56672">
    <property type="entry name" value="DNA/RNA polymerases"/>
    <property type="match status" value="1"/>
</dbReference>
<dbReference type="InterPro" id="IPR019760">
    <property type="entry name" value="DNA-dir_DNA_pol_A_CS"/>
</dbReference>
<keyword evidence="10 13" id="KW-0234">DNA repair</keyword>
<evidence type="ECO:0000256" key="5">
    <source>
        <dbReference type="ARBA" id="ARBA00022695"/>
    </source>
</evidence>
<dbReference type="EMBL" id="FP929052">
    <property type="protein sequence ID" value="CBL16582.1"/>
    <property type="molecule type" value="Genomic_DNA"/>
</dbReference>
<dbReference type="GO" id="GO:0006302">
    <property type="term" value="P:double-strand break repair"/>
    <property type="evidence" value="ECO:0007669"/>
    <property type="project" value="TreeGrafter"/>
</dbReference>
<dbReference type="SUPFAM" id="SSF88723">
    <property type="entry name" value="PIN domain-like"/>
    <property type="match status" value="1"/>
</dbReference>
<dbReference type="FunFam" id="1.10.150.20:FF:000003">
    <property type="entry name" value="DNA polymerase I"/>
    <property type="match status" value="1"/>
</dbReference>
<keyword evidence="7 13" id="KW-0227">DNA damage</keyword>
<dbReference type="Gene3D" id="1.10.150.20">
    <property type="entry name" value="5' to 3' exonuclease, C-terminal subdomain"/>
    <property type="match status" value="2"/>
</dbReference>
<dbReference type="NCBIfam" id="TIGR00593">
    <property type="entry name" value="pola"/>
    <property type="match status" value="1"/>
</dbReference>
<dbReference type="Proteomes" id="UP000007054">
    <property type="component" value="Chromosome"/>
</dbReference>
<dbReference type="AlphaFoldDB" id="D4LAD7"/>
<evidence type="ECO:0000259" key="15">
    <source>
        <dbReference type="SMART" id="SM00482"/>
    </source>
</evidence>
<dbReference type="FunFam" id="1.20.1060.10:FF:000001">
    <property type="entry name" value="DNA polymerase I"/>
    <property type="match status" value="1"/>
</dbReference>
<dbReference type="InterPro" id="IPR020046">
    <property type="entry name" value="5-3_exonucl_a-hlix_arch_N"/>
</dbReference>
<dbReference type="CDD" id="cd06140">
    <property type="entry name" value="DNA_polA_I_Bacillus_like_exo"/>
    <property type="match status" value="1"/>
</dbReference>
<dbReference type="GO" id="GO:0006261">
    <property type="term" value="P:DNA-templated DNA replication"/>
    <property type="evidence" value="ECO:0007669"/>
    <property type="project" value="UniProtKB-UniRule"/>
</dbReference>
<feature type="domain" description="DNA-directed DNA polymerase family A palm" evidence="15">
    <location>
        <begin position="608"/>
        <end position="814"/>
    </location>
</feature>
<dbReference type="PANTHER" id="PTHR10133">
    <property type="entry name" value="DNA POLYMERASE I"/>
    <property type="match status" value="1"/>
</dbReference>
<dbReference type="EC" id="2.7.7.7" evidence="2 12"/>
<comment type="function">
    <text evidence="13">In addition to polymerase activity, this DNA polymerase exhibits 5'-3' exonuclease activity.</text>
</comment>
<dbReference type="InterPro" id="IPR001098">
    <property type="entry name" value="DNA-dir_DNA_pol_A_palm_dom"/>
</dbReference>
<dbReference type="GO" id="GO:0003677">
    <property type="term" value="F:DNA binding"/>
    <property type="evidence" value="ECO:0007669"/>
    <property type="project" value="UniProtKB-UniRule"/>
</dbReference>
<dbReference type="Pfam" id="PF01367">
    <property type="entry name" value="5_3_exonuc"/>
    <property type="match status" value="1"/>
</dbReference>
<evidence type="ECO:0000259" key="14">
    <source>
        <dbReference type="SMART" id="SM00475"/>
    </source>
</evidence>
<keyword evidence="13" id="KW-0269">Exonuclease</keyword>
<dbReference type="InterPro" id="IPR020045">
    <property type="entry name" value="DNA_polI_H3TH"/>
</dbReference>
<organism evidence="16 17">
    <name type="scientific">Ruminococcus champanellensis (strain DSM 18848 / JCM 17042 / KCTC 15320 / 18P13)</name>
    <dbReference type="NCBI Taxonomy" id="213810"/>
    <lineage>
        <taxon>Bacteria</taxon>
        <taxon>Bacillati</taxon>
        <taxon>Bacillota</taxon>
        <taxon>Clostridia</taxon>
        <taxon>Eubacteriales</taxon>
        <taxon>Oscillospiraceae</taxon>
        <taxon>Ruminococcus</taxon>
    </lineage>
</organism>
<evidence type="ECO:0000256" key="8">
    <source>
        <dbReference type="ARBA" id="ARBA00022932"/>
    </source>
</evidence>
<dbReference type="InterPro" id="IPR036279">
    <property type="entry name" value="5-3_exonuclease_C_sf"/>
</dbReference>
<dbReference type="Gene3D" id="3.30.70.370">
    <property type="match status" value="1"/>
</dbReference>
<sequence>MTLLAIDGNSILNRAFYGIRMLTSSKGVPTNALFGFFNIYLKEAAQVQPDGVAVAFDLRSPTFRHKAVASYKANRKGMPEELAQQLAPVKELLRGMGVTVLEAEGFEADDILGTLARICTEHGEDCVILTGDRDSLQLVGEHVRVDLATNKETIPYTEERFREEYGFAPVHLIDLKALMGDSSDNIKGVPGIGPKTATGLIQTYGTIEELYAHLDEAGLTKGAYAKLSGGKASAEESKWLASIVKDAPIPQDPAAYRLKEPDKESVSALLTELELFKLLDKLKLEAAPVQSKPEPDAPAISLCKVVQPFDRSMLDGLTDREQPVDFLLREDTLYIHTGTCICTTREQGLILAFLASGCKKRSFDAKPVYRYAFAADSGLTGLCFDGAIAAYLHEATKASYEIPALCRSFHLPYEEDMGDTADIAALPGLCDALANKLEAEGLTRLMEEIELPLVEVLASMEHTGVLVDQDGVRRFGDALSGEIRQLEEEIYTLAGKQFNIASPKQLGQVLFEDLEIPHPQGKKKTKTGSFSTNAEVLEKLRGAYPIVSLILRYRQLTKLNSTYVAGLLKTVAPDGRIHTCFKQTETRTGRISSTEPNMQNIPVRTELGKEMRKFFVAPRGRILLDADYSQIELRILANLCEDANMQQAFLSGADIHASTAAQVFGVPREAVTPQMRSAAKAVNFGIIYGIGAYSLSQDIGVSVREADRYIKRYLENFPRVEQFMTRIVEDAERTGFVSTLFGRRREVPELKSHNKIQQAAGRRIAMNTPIQGTAADIIKIAMIRVYRRLAREQLDARLILQVHDELIVEAAVQDADRAAVILREEMEHAWDMAVPLTAEVGKGESWYAAKG</sequence>
<protein>
    <recommendedName>
        <fullName evidence="3 12">DNA polymerase I</fullName>
        <ecNumber evidence="2 12">2.7.7.7</ecNumber>
    </recommendedName>
</protein>
<keyword evidence="17" id="KW-1185">Reference proteome</keyword>
<dbReference type="InterPro" id="IPR012337">
    <property type="entry name" value="RNaseH-like_sf"/>
</dbReference>
<feature type="domain" description="5'-3' exonuclease" evidence="14">
    <location>
        <begin position="1"/>
        <end position="259"/>
    </location>
</feature>
<dbReference type="RefSeq" id="WP_015557489.1">
    <property type="nucleotide sequence ID" value="NC_021039.1"/>
</dbReference>
<evidence type="ECO:0000256" key="7">
    <source>
        <dbReference type="ARBA" id="ARBA00022763"/>
    </source>
</evidence>
<reference evidence="16 17" key="1">
    <citation type="submission" date="2010-03" db="EMBL/GenBank/DDBJ databases">
        <title>The genome sequence of Ruminococcus sp. 18P13.</title>
        <authorList>
            <consortium name="metaHIT consortium -- http://www.metahit.eu/"/>
            <person name="Pajon A."/>
            <person name="Turner K."/>
            <person name="Parkhill J."/>
            <person name="Bernalier A."/>
        </authorList>
    </citation>
    <scope>NUCLEOTIDE SEQUENCE [LARGE SCALE GENOMIC DNA]</scope>
    <source>
        <strain evidence="17">DSM 18848 / JCM 17042 / 18P13</strain>
    </source>
</reference>
<evidence type="ECO:0000256" key="1">
    <source>
        <dbReference type="ARBA" id="ARBA00007705"/>
    </source>
</evidence>
<keyword evidence="6 13" id="KW-0235">DNA replication</keyword>
<dbReference type="Pfam" id="PF02739">
    <property type="entry name" value="5_3_exonuc_N"/>
    <property type="match status" value="1"/>
</dbReference>
<dbReference type="GeneID" id="83155178"/>
<keyword evidence="9 13" id="KW-0238">DNA-binding</keyword>
<dbReference type="PATRIC" id="fig|213810.4.peg.248"/>
<dbReference type="NCBIfam" id="NF004397">
    <property type="entry name" value="PRK05755.1"/>
    <property type="match status" value="1"/>
</dbReference>
<dbReference type="Gene3D" id="3.40.50.1010">
    <property type="entry name" value="5'-nuclease"/>
    <property type="match status" value="1"/>
</dbReference>
<evidence type="ECO:0000256" key="6">
    <source>
        <dbReference type="ARBA" id="ARBA00022705"/>
    </source>
</evidence>
<dbReference type="InterPro" id="IPR008918">
    <property type="entry name" value="HhH2"/>
</dbReference>
<evidence type="ECO:0000256" key="3">
    <source>
        <dbReference type="ARBA" id="ARBA00020311"/>
    </source>
</evidence>
<evidence type="ECO:0000313" key="16">
    <source>
        <dbReference type="EMBL" id="CBL16582.1"/>
    </source>
</evidence>
<dbReference type="HOGENOM" id="CLU_004675_0_0_9"/>
<dbReference type="SMART" id="SM00482">
    <property type="entry name" value="POLAc"/>
    <property type="match status" value="1"/>
</dbReference>
<dbReference type="STRING" id="213810.RUM_03430"/>
<evidence type="ECO:0000256" key="10">
    <source>
        <dbReference type="ARBA" id="ARBA00023204"/>
    </source>
</evidence>
<accession>D4LAD7</accession>
<dbReference type="CDD" id="cd09898">
    <property type="entry name" value="H3TH_53EXO"/>
    <property type="match status" value="1"/>
</dbReference>
<keyword evidence="5 13" id="KW-0548">Nucleotidyltransferase</keyword>
<dbReference type="SUPFAM" id="SSF47807">
    <property type="entry name" value="5' to 3' exonuclease, C-terminal subdomain"/>
    <property type="match status" value="1"/>
</dbReference>
<proteinExistence type="inferred from homology"/>
<dbReference type="SMART" id="SM00279">
    <property type="entry name" value="HhH2"/>
    <property type="match status" value="1"/>
</dbReference>
<gene>
    <name evidence="13" type="primary">polA</name>
    <name evidence="16" type="ordered locus">RUM_03430</name>
</gene>
<evidence type="ECO:0000256" key="9">
    <source>
        <dbReference type="ARBA" id="ARBA00023125"/>
    </source>
</evidence>
<dbReference type="InterPro" id="IPR002298">
    <property type="entry name" value="DNA_polymerase_A"/>
</dbReference>
<keyword evidence="13" id="KW-0378">Hydrolase</keyword>
<dbReference type="InterPro" id="IPR036397">
    <property type="entry name" value="RNaseH_sf"/>
</dbReference>
<comment type="catalytic activity">
    <reaction evidence="11 13">
        <text>DNA(n) + a 2'-deoxyribonucleoside 5'-triphosphate = DNA(n+1) + diphosphate</text>
        <dbReference type="Rhea" id="RHEA:22508"/>
        <dbReference type="Rhea" id="RHEA-COMP:17339"/>
        <dbReference type="Rhea" id="RHEA-COMP:17340"/>
        <dbReference type="ChEBI" id="CHEBI:33019"/>
        <dbReference type="ChEBI" id="CHEBI:61560"/>
        <dbReference type="ChEBI" id="CHEBI:173112"/>
        <dbReference type="EC" id="2.7.7.7"/>
    </reaction>
</comment>
<comment type="similarity">
    <text evidence="1 13">Belongs to the DNA polymerase type-A family.</text>
</comment>
<dbReference type="GO" id="GO:0003887">
    <property type="term" value="F:DNA-directed DNA polymerase activity"/>
    <property type="evidence" value="ECO:0007669"/>
    <property type="project" value="UniProtKB-UniRule"/>
</dbReference>
<dbReference type="PROSITE" id="PS00447">
    <property type="entry name" value="DNA_POLYMERASE_A"/>
    <property type="match status" value="1"/>
</dbReference>
<dbReference type="InterPro" id="IPR002421">
    <property type="entry name" value="5-3_exonuclease"/>
</dbReference>
<keyword evidence="4 13" id="KW-0808">Transferase</keyword>
<dbReference type="CDD" id="cd09859">
    <property type="entry name" value="PIN_53EXO"/>
    <property type="match status" value="1"/>
</dbReference>
<dbReference type="Gene3D" id="3.30.420.10">
    <property type="entry name" value="Ribonuclease H-like superfamily/Ribonuclease H"/>
    <property type="match status" value="1"/>
</dbReference>
<evidence type="ECO:0000256" key="11">
    <source>
        <dbReference type="ARBA" id="ARBA00049244"/>
    </source>
</evidence>
<evidence type="ECO:0000256" key="2">
    <source>
        <dbReference type="ARBA" id="ARBA00012417"/>
    </source>
</evidence>
<dbReference type="SUPFAM" id="SSF53098">
    <property type="entry name" value="Ribonuclease H-like"/>
    <property type="match status" value="1"/>
</dbReference>
<dbReference type="CDD" id="cd08637">
    <property type="entry name" value="DNA_pol_A_pol_I_C"/>
    <property type="match status" value="1"/>
</dbReference>
<comment type="subunit">
    <text evidence="13">Single-chain monomer with multiple functions.</text>
</comment>
<dbReference type="SMART" id="SM00475">
    <property type="entry name" value="53EXOc"/>
    <property type="match status" value="1"/>
</dbReference>
<dbReference type="PRINTS" id="PR00868">
    <property type="entry name" value="DNAPOLI"/>
</dbReference>
<dbReference type="InterPro" id="IPR018320">
    <property type="entry name" value="DNA_polymerase_1"/>
</dbReference>
<dbReference type="GO" id="GO:0008409">
    <property type="term" value="F:5'-3' exonuclease activity"/>
    <property type="evidence" value="ECO:0007669"/>
    <property type="project" value="UniProtKB-UniRule"/>
</dbReference>
<dbReference type="KEGG" id="rch:RUM_03430"/>
<evidence type="ECO:0000313" key="17">
    <source>
        <dbReference type="Proteomes" id="UP000007054"/>
    </source>
</evidence>
<dbReference type="InterPro" id="IPR043502">
    <property type="entry name" value="DNA/RNA_pol_sf"/>
</dbReference>
<evidence type="ECO:0000256" key="13">
    <source>
        <dbReference type="RuleBase" id="RU004460"/>
    </source>
</evidence>
<dbReference type="FunFam" id="1.10.150.20:FF:000002">
    <property type="entry name" value="DNA polymerase I"/>
    <property type="match status" value="1"/>
</dbReference>
<evidence type="ECO:0000256" key="4">
    <source>
        <dbReference type="ARBA" id="ARBA00022679"/>
    </source>
</evidence>
<evidence type="ECO:0000256" key="12">
    <source>
        <dbReference type="NCBIfam" id="TIGR00593"/>
    </source>
</evidence>
<dbReference type="Pfam" id="PF00476">
    <property type="entry name" value="DNA_pol_A"/>
    <property type="match status" value="1"/>
</dbReference>
<keyword evidence="8 13" id="KW-0239">DNA-directed DNA polymerase</keyword>
<dbReference type="InterPro" id="IPR029060">
    <property type="entry name" value="PIN-like_dom_sf"/>
</dbReference>
<name>D4LAD7_RUMC1</name>